<dbReference type="EMBL" id="LUEZ02000095">
    <property type="protein sequence ID" value="RDB14964.1"/>
    <property type="molecule type" value="Genomic_DNA"/>
</dbReference>
<evidence type="ECO:0000313" key="2">
    <source>
        <dbReference type="Proteomes" id="UP000076154"/>
    </source>
</evidence>
<sequence length="121" mass="13714">MGRRSSSLPLWVLPAHGEPMPLLPRPGLSTPFAHPYELYEHLKPGERSIELTSQVPRAGSMFDDFHGVQYVDCARIQRLTVIQLYRSSRNSKGYSDEAYTPPTATLGVFRLVECPPEHWYG</sequence>
<reference evidence="1" key="1">
    <citation type="submission" date="2018-04" db="EMBL/GenBank/DDBJ databases">
        <title>Whole genome sequencing of Hypsizygus marmoreus.</title>
        <authorList>
            <person name="Choi I.-G."/>
            <person name="Min B."/>
            <person name="Kim J.-G."/>
            <person name="Kim S."/>
            <person name="Oh Y.-L."/>
            <person name="Kong W.-S."/>
            <person name="Park H."/>
            <person name="Jeong J."/>
            <person name="Song E.-S."/>
        </authorList>
    </citation>
    <scope>NUCLEOTIDE SEQUENCE [LARGE SCALE GENOMIC DNA]</scope>
    <source>
        <strain evidence="1">51987-8</strain>
    </source>
</reference>
<name>A0A369J650_HYPMA</name>
<protein>
    <submittedName>
        <fullName evidence="1">Uncharacterized protein</fullName>
    </submittedName>
</protein>
<gene>
    <name evidence="1" type="ORF">Hypma_016182</name>
</gene>
<comment type="caution">
    <text evidence="1">The sequence shown here is derived from an EMBL/GenBank/DDBJ whole genome shotgun (WGS) entry which is preliminary data.</text>
</comment>
<evidence type="ECO:0000313" key="1">
    <source>
        <dbReference type="EMBL" id="RDB14964.1"/>
    </source>
</evidence>
<proteinExistence type="predicted"/>
<dbReference type="InParanoid" id="A0A369J650"/>
<keyword evidence="2" id="KW-1185">Reference proteome</keyword>
<dbReference type="AlphaFoldDB" id="A0A369J650"/>
<accession>A0A369J650</accession>
<organism evidence="1 2">
    <name type="scientific">Hypsizygus marmoreus</name>
    <name type="common">White beech mushroom</name>
    <name type="synonym">Agaricus marmoreus</name>
    <dbReference type="NCBI Taxonomy" id="39966"/>
    <lineage>
        <taxon>Eukaryota</taxon>
        <taxon>Fungi</taxon>
        <taxon>Dikarya</taxon>
        <taxon>Basidiomycota</taxon>
        <taxon>Agaricomycotina</taxon>
        <taxon>Agaricomycetes</taxon>
        <taxon>Agaricomycetidae</taxon>
        <taxon>Agaricales</taxon>
        <taxon>Tricholomatineae</taxon>
        <taxon>Lyophyllaceae</taxon>
        <taxon>Hypsizygus</taxon>
    </lineage>
</organism>
<dbReference type="Proteomes" id="UP000076154">
    <property type="component" value="Unassembled WGS sequence"/>
</dbReference>